<dbReference type="Proteomes" id="UP001341281">
    <property type="component" value="Chromosome 09"/>
</dbReference>
<organism evidence="6 7">
    <name type="scientific">Paspalum notatum var. saurae</name>
    <dbReference type="NCBI Taxonomy" id="547442"/>
    <lineage>
        <taxon>Eukaryota</taxon>
        <taxon>Viridiplantae</taxon>
        <taxon>Streptophyta</taxon>
        <taxon>Embryophyta</taxon>
        <taxon>Tracheophyta</taxon>
        <taxon>Spermatophyta</taxon>
        <taxon>Magnoliopsida</taxon>
        <taxon>Liliopsida</taxon>
        <taxon>Poales</taxon>
        <taxon>Poaceae</taxon>
        <taxon>PACMAD clade</taxon>
        <taxon>Panicoideae</taxon>
        <taxon>Andropogonodae</taxon>
        <taxon>Paspaleae</taxon>
        <taxon>Paspalinae</taxon>
        <taxon>Paspalum</taxon>
    </lineage>
</organism>
<comment type="similarity">
    <text evidence="3">Belongs to the SHOC2 family.</text>
</comment>
<evidence type="ECO:0000256" key="3">
    <source>
        <dbReference type="ARBA" id="ARBA00023786"/>
    </source>
</evidence>
<sequence>MGTAVDAAAFGSVDAVVGEVMRLHRSLPPRPALEEVEAAEALAHAADREERARIDAVARLRRPPAVPDELFGVAQEMHRALAAFQCREQKRDATRLLELDALHALFDDLIQRASQCVPSSSNSTRAAPRITASAAATTSVASSSSASSSASAVAANSGADRYSSMGANGFSAARTGTGAGRVSMDDSYLKKAKAPVWNDGVVAATSHIPRGVTANSVAARVDDGYGDNSEKMSLIKLASMIEVAAKKGARDLNLQGKLMNDIEWLPDSIGKLTGLVTLDISENRILALPEAMGRLSSLAKLDLHSNRISQLPESFGDLCNLICLDLRGNQLTSLPSSLGRLVKLEELDVSANHLTSLPDSIGSLARLKKLIVETNNLDELPYTIGHCVSLVELRVGYNHLKALPEAVGKLESLEILSVRYNSIRGLPTTMASLTKLKEVDASFNELESIPENFCFVTSLVKLNVGNNFADLQSLPRSIGNLEMLEELDISNNQIRLLPDSFGNLQRLRVLRAEENPLQVPPRDVALKGAQAAVQYMAEHVTKKATRSQPMKAKKTWAQFCFFSRPNKRKHDRIDTAS</sequence>
<dbReference type="InterPro" id="IPR032675">
    <property type="entry name" value="LRR_dom_sf"/>
</dbReference>
<gene>
    <name evidence="6" type="ORF">U9M48_038292</name>
</gene>
<protein>
    <recommendedName>
        <fullName evidence="5">Disease resistance R13L4/SHOC-2-like LRR domain-containing protein</fullName>
    </recommendedName>
</protein>
<dbReference type="PANTHER" id="PTHR48051:SF54">
    <property type="entry name" value="LEUCINE-RICH REPEAT-CONTAINING PROTEIN"/>
    <property type="match status" value="1"/>
</dbReference>
<evidence type="ECO:0000256" key="4">
    <source>
        <dbReference type="ARBA" id="ARBA00037519"/>
    </source>
</evidence>
<dbReference type="Pfam" id="PF00560">
    <property type="entry name" value="LRR_1"/>
    <property type="match status" value="1"/>
</dbReference>
<dbReference type="InterPro" id="IPR001611">
    <property type="entry name" value="Leu-rich_rpt"/>
</dbReference>
<dbReference type="SMART" id="SM00369">
    <property type="entry name" value="LRR_TYP"/>
    <property type="match status" value="9"/>
</dbReference>
<dbReference type="SMART" id="SM00364">
    <property type="entry name" value="LRR_BAC"/>
    <property type="match status" value="10"/>
</dbReference>
<evidence type="ECO:0000313" key="7">
    <source>
        <dbReference type="Proteomes" id="UP001341281"/>
    </source>
</evidence>
<dbReference type="InterPro" id="IPR050216">
    <property type="entry name" value="LRR_domain-containing"/>
</dbReference>
<dbReference type="FunFam" id="3.80.10.10:FF:000405">
    <property type="entry name" value="Plant intracellular Ras-group-related LRR protein 4"/>
    <property type="match status" value="1"/>
</dbReference>
<evidence type="ECO:0000256" key="1">
    <source>
        <dbReference type="ARBA" id="ARBA00022614"/>
    </source>
</evidence>
<dbReference type="EMBL" id="CP144753">
    <property type="protein sequence ID" value="WVZ92209.1"/>
    <property type="molecule type" value="Genomic_DNA"/>
</dbReference>
<dbReference type="InterPro" id="IPR055414">
    <property type="entry name" value="LRR_R13L4/SHOC2-like"/>
</dbReference>
<dbReference type="SUPFAM" id="SSF52058">
    <property type="entry name" value="L domain-like"/>
    <property type="match status" value="1"/>
</dbReference>
<keyword evidence="7" id="KW-1185">Reference proteome</keyword>
<comment type="function">
    <text evidence="4">Leucine-rich repeat protein that likely mediates protein interactions, possibly in the context of signal transduction.</text>
</comment>
<dbReference type="AlphaFoldDB" id="A0AAQ3UI88"/>
<dbReference type="Gene3D" id="3.80.10.10">
    <property type="entry name" value="Ribonuclease Inhibitor"/>
    <property type="match status" value="3"/>
</dbReference>
<evidence type="ECO:0000313" key="6">
    <source>
        <dbReference type="EMBL" id="WVZ92209.1"/>
    </source>
</evidence>
<name>A0AAQ3UI88_PASNO</name>
<proteinExistence type="inferred from homology"/>
<keyword evidence="1" id="KW-0433">Leucine-rich repeat</keyword>
<evidence type="ECO:0000259" key="5">
    <source>
        <dbReference type="Pfam" id="PF23598"/>
    </source>
</evidence>
<dbReference type="InterPro" id="IPR003591">
    <property type="entry name" value="Leu-rich_rpt_typical-subtyp"/>
</dbReference>
<evidence type="ECO:0000256" key="2">
    <source>
        <dbReference type="ARBA" id="ARBA00022737"/>
    </source>
</evidence>
<dbReference type="Pfam" id="PF23598">
    <property type="entry name" value="LRR_14"/>
    <property type="match status" value="1"/>
</dbReference>
<dbReference type="PANTHER" id="PTHR48051">
    <property type="match status" value="1"/>
</dbReference>
<dbReference type="PROSITE" id="PS51450">
    <property type="entry name" value="LRR"/>
    <property type="match status" value="4"/>
</dbReference>
<reference evidence="6 7" key="1">
    <citation type="submission" date="2024-02" db="EMBL/GenBank/DDBJ databases">
        <title>High-quality chromosome-scale genome assembly of Pensacola bahiagrass (Paspalum notatum Flugge var. saurae).</title>
        <authorList>
            <person name="Vega J.M."/>
            <person name="Podio M."/>
            <person name="Orjuela J."/>
            <person name="Siena L.A."/>
            <person name="Pessino S.C."/>
            <person name="Combes M.C."/>
            <person name="Mariac C."/>
            <person name="Albertini E."/>
            <person name="Pupilli F."/>
            <person name="Ortiz J.P.A."/>
            <person name="Leblanc O."/>
        </authorList>
    </citation>
    <scope>NUCLEOTIDE SEQUENCE [LARGE SCALE GENOMIC DNA]</scope>
    <source>
        <strain evidence="6">R1</strain>
        <tissue evidence="6">Leaf</tissue>
    </source>
</reference>
<keyword evidence="2" id="KW-0677">Repeat</keyword>
<feature type="domain" description="Disease resistance R13L4/SHOC-2-like LRR" evidence="5">
    <location>
        <begin position="268"/>
        <end position="348"/>
    </location>
</feature>
<dbReference type="Pfam" id="PF13855">
    <property type="entry name" value="LRR_8"/>
    <property type="match status" value="1"/>
</dbReference>
<dbReference type="GO" id="GO:0005737">
    <property type="term" value="C:cytoplasm"/>
    <property type="evidence" value="ECO:0007669"/>
    <property type="project" value="TreeGrafter"/>
</dbReference>
<accession>A0AAQ3UI88</accession>
<dbReference type="GO" id="GO:0009416">
    <property type="term" value="P:response to light stimulus"/>
    <property type="evidence" value="ECO:0007669"/>
    <property type="project" value="UniProtKB-ARBA"/>
</dbReference>